<evidence type="ECO:0000256" key="1">
    <source>
        <dbReference type="ARBA" id="ARBA00004651"/>
    </source>
</evidence>
<evidence type="ECO:0000256" key="2">
    <source>
        <dbReference type="ARBA" id="ARBA00007400"/>
    </source>
</evidence>
<feature type="transmembrane region" description="Helical" evidence="7">
    <location>
        <begin position="329"/>
        <end position="349"/>
    </location>
</feature>
<feature type="transmembrane region" description="Helical" evidence="7">
    <location>
        <begin position="217"/>
        <end position="235"/>
    </location>
</feature>
<comment type="subcellular location">
    <subcellularLocation>
        <location evidence="1">Cell membrane</location>
        <topology evidence="1">Multi-pass membrane protein</topology>
    </subcellularLocation>
</comment>
<dbReference type="HOGENOM" id="CLU_047714_1_3_9"/>
<dbReference type="PANTHER" id="PTHR40074">
    <property type="entry name" value="O-ACETYLTRANSFERASE WECH"/>
    <property type="match status" value="1"/>
</dbReference>
<dbReference type="KEGG" id="pms:KNP414_03681"/>
<feature type="transmembrane region" description="Helical" evidence="7">
    <location>
        <begin position="396"/>
        <end position="421"/>
    </location>
</feature>
<dbReference type="GO" id="GO:0009246">
    <property type="term" value="P:enterobacterial common antigen biosynthetic process"/>
    <property type="evidence" value="ECO:0007669"/>
    <property type="project" value="TreeGrafter"/>
</dbReference>
<dbReference type="Proteomes" id="UP000006620">
    <property type="component" value="Chromosome"/>
</dbReference>
<feature type="transmembrane region" description="Helical" evidence="7">
    <location>
        <begin position="265"/>
        <end position="282"/>
    </location>
</feature>
<protein>
    <submittedName>
        <fullName evidence="9">Acyltransferase 3</fullName>
    </submittedName>
</protein>
<feature type="transmembrane region" description="Helical" evidence="7">
    <location>
        <begin position="187"/>
        <end position="205"/>
    </location>
</feature>
<feature type="transmembrane region" description="Helical" evidence="7">
    <location>
        <begin position="289"/>
        <end position="309"/>
    </location>
</feature>
<dbReference type="GO" id="GO:0005886">
    <property type="term" value="C:plasma membrane"/>
    <property type="evidence" value="ECO:0007669"/>
    <property type="project" value="UniProtKB-SubCell"/>
</dbReference>
<evidence type="ECO:0000256" key="5">
    <source>
        <dbReference type="ARBA" id="ARBA00022989"/>
    </source>
</evidence>
<dbReference type="EMBL" id="CP002869">
    <property type="protein sequence ID" value="AEI42220.1"/>
    <property type="molecule type" value="Genomic_DNA"/>
</dbReference>
<sequence length="433" mass="49383">MQPELQLYALRMKSFHSCYIIAEPAAPRDPPPPSKCRGEKNHRTAYNEKHAYRYKGELMSPRKPVIEEIDYLRGFAFLAVVMQHVVGHYAFEPKLQLADGVLLGILLMLAKFAVPLFIFITGLVLFYNYDSGVAYGPFLRKRSRDILLPYLPWAVLYAFIVMGGSAFSSWEGLQKFGRLLFTGEASYHLWYIVMTFQLYLLFPLLRKAVLWLDRRAGRSGAALLVFGGLLYVWYAGHHSLVDETMIGLRIPVLSDLFGEYRDRNSWYFLYYFVLGAAAGLYLPRWKEWIVRWHYVIIAAYAAVNLYLLYRIVSHFELHPELVMRYNDTFLVQPHMAVFLIVSVLAMHAMSIRFGNLAPARLKRLIKQAGSYSYTAYLAHALVLQAAVWAADLTAPAASVIVRSVLSFLLCAAGSVGAAMLLRRAAQAWQKRRA</sequence>
<dbReference type="PATRIC" id="fig|1036673.3.peg.3372"/>
<feature type="transmembrane region" description="Helical" evidence="7">
    <location>
        <begin position="370"/>
        <end position="390"/>
    </location>
</feature>
<dbReference type="GO" id="GO:0016413">
    <property type="term" value="F:O-acetyltransferase activity"/>
    <property type="evidence" value="ECO:0007669"/>
    <property type="project" value="TreeGrafter"/>
</dbReference>
<comment type="similarity">
    <text evidence="2">Belongs to the acyltransferase 3 family.</text>
</comment>
<feature type="domain" description="Acyltransferase 3" evidence="8">
    <location>
        <begin position="67"/>
        <end position="420"/>
    </location>
</feature>
<evidence type="ECO:0000256" key="4">
    <source>
        <dbReference type="ARBA" id="ARBA00022692"/>
    </source>
</evidence>
<dbReference type="Pfam" id="PF01757">
    <property type="entry name" value="Acyl_transf_3"/>
    <property type="match status" value="1"/>
</dbReference>
<name>F8FFJ2_PAEMK</name>
<dbReference type="InterPro" id="IPR002656">
    <property type="entry name" value="Acyl_transf_3_dom"/>
</dbReference>
<accession>F8FFJ2</accession>
<keyword evidence="3" id="KW-1003">Cell membrane</keyword>
<gene>
    <name evidence="9" type="ordered locus">KNP414_03681</name>
</gene>
<reference evidence="10" key="1">
    <citation type="submission" date="2011-06" db="EMBL/GenBank/DDBJ databases">
        <title>Complete genome sequence of Paenibacillus mucilaginosus KNP414.</title>
        <authorList>
            <person name="Wang J."/>
            <person name="Hu S."/>
            <person name="Hu X."/>
            <person name="Zhang B."/>
            <person name="Dong D."/>
            <person name="Zhang S."/>
            <person name="Zhao K."/>
            <person name="Wu D."/>
        </authorList>
    </citation>
    <scope>NUCLEOTIDE SEQUENCE [LARGE SCALE GENOMIC DNA]</scope>
    <source>
        <strain evidence="10">KNP414</strain>
    </source>
</reference>
<dbReference type="PANTHER" id="PTHR40074:SF2">
    <property type="entry name" value="O-ACETYLTRANSFERASE WECH"/>
    <property type="match status" value="1"/>
</dbReference>
<reference evidence="9 10" key="2">
    <citation type="journal article" date="2013" name="Genome Announc.">
        <title>Genome Sequence of Growth-Improving Paenibacillus mucilaginosus Strain KNP414.</title>
        <authorList>
            <person name="Lu J.J."/>
            <person name="Wang J.F."/>
            <person name="Hu X.F."/>
        </authorList>
    </citation>
    <scope>NUCLEOTIDE SEQUENCE [LARGE SCALE GENOMIC DNA]</scope>
    <source>
        <strain evidence="9 10">KNP414</strain>
    </source>
</reference>
<keyword evidence="5 7" id="KW-1133">Transmembrane helix</keyword>
<evidence type="ECO:0000313" key="10">
    <source>
        <dbReference type="Proteomes" id="UP000006620"/>
    </source>
</evidence>
<dbReference type="AlphaFoldDB" id="F8FFJ2"/>
<evidence type="ECO:0000256" key="6">
    <source>
        <dbReference type="ARBA" id="ARBA00023136"/>
    </source>
</evidence>
<feature type="transmembrane region" description="Helical" evidence="7">
    <location>
        <begin position="103"/>
        <end position="127"/>
    </location>
</feature>
<keyword evidence="6 7" id="KW-0472">Membrane</keyword>
<feature type="transmembrane region" description="Helical" evidence="7">
    <location>
        <begin position="147"/>
        <end position="167"/>
    </location>
</feature>
<organism evidence="9 10">
    <name type="scientific">Paenibacillus mucilaginosus (strain KNP414)</name>
    <dbReference type="NCBI Taxonomy" id="1036673"/>
    <lineage>
        <taxon>Bacteria</taxon>
        <taxon>Bacillati</taxon>
        <taxon>Bacillota</taxon>
        <taxon>Bacilli</taxon>
        <taxon>Bacillales</taxon>
        <taxon>Paenibacillaceae</taxon>
        <taxon>Paenibacillus</taxon>
    </lineage>
</organism>
<keyword evidence="9" id="KW-0012">Acyltransferase</keyword>
<keyword evidence="9" id="KW-0808">Transferase</keyword>
<evidence type="ECO:0000313" key="9">
    <source>
        <dbReference type="EMBL" id="AEI42220.1"/>
    </source>
</evidence>
<proteinExistence type="inferred from homology"/>
<evidence type="ECO:0000259" key="8">
    <source>
        <dbReference type="Pfam" id="PF01757"/>
    </source>
</evidence>
<evidence type="ECO:0000256" key="7">
    <source>
        <dbReference type="SAM" id="Phobius"/>
    </source>
</evidence>
<evidence type="ECO:0000256" key="3">
    <source>
        <dbReference type="ARBA" id="ARBA00022475"/>
    </source>
</evidence>
<keyword evidence="4 7" id="KW-0812">Transmembrane</keyword>